<keyword evidence="1" id="KW-0812">Transmembrane</keyword>
<dbReference type="AlphaFoldDB" id="A0A1H3L5P3"/>
<dbReference type="Pfam" id="PF10067">
    <property type="entry name" value="DUF2306"/>
    <property type="match status" value="1"/>
</dbReference>
<dbReference type="RefSeq" id="WP_090786657.1">
    <property type="nucleotide sequence ID" value="NZ_BOND01000030.1"/>
</dbReference>
<dbReference type="EMBL" id="FNQB01000001">
    <property type="protein sequence ID" value="SDY59762.1"/>
    <property type="molecule type" value="Genomic_DNA"/>
</dbReference>
<dbReference type="STRING" id="137265.SAMN05421684_0555"/>
<proteinExistence type="predicted"/>
<feature type="transmembrane region" description="Helical" evidence="1">
    <location>
        <begin position="85"/>
        <end position="104"/>
    </location>
</feature>
<keyword evidence="1" id="KW-0472">Membrane</keyword>
<reference evidence="3" key="1">
    <citation type="submission" date="2016-10" db="EMBL/GenBank/DDBJ databases">
        <authorList>
            <person name="Varghese N."/>
            <person name="Submissions S."/>
        </authorList>
    </citation>
    <scope>NUCLEOTIDE SEQUENCE [LARGE SCALE GENOMIC DNA]</scope>
    <source>
        <strain evidence="3">DSM 44718</strain>
    </source>
</reference>
<keyword evidence="3" id="KW-1185">Reference proteome</keyword>
<keyword evidence="1" id="KW-1133">Transmembrane helix</keyword>
<organism evidence="2 3">
    <name type="scientific">Asanoa ishikariensis</name>
    <dbReference type="NCBI Taxonomy" id="137265"/>
    <lineage>
        <taxon>Bacteria</taxon>
        <taxon>Bacillati</taxon>
        <taxon>Actinomycetota</taxon>
        <taxon>Actinomycetes</taxon>
        <taxon>Micromonosporales</taxon>
        <taxon>Micromonosporaceae</taxon>
        <taxon>Asanoa</taxon>
    </lineage>
</organism>
<feature type="transmembrane region" description="Helical" evidence="1">
    <location>
        <begin position="45"/>
        <end position="65"/>
    </location>
</feature>
<dbReference type="InterPro" id="IPR018750">
    <property type="entry name" value="DUF2306_membrane"/>
</dbReference>
<evidence type="ECO:0000313" key="2">
    <source>
        <dbReference type="EMBL" id="SDY59762.1"/>
    </source>
</evidence>
<sequence>MTKSWRVPVALVALTLVPAVAGSLRLLELAGGPQLLPTNPRVDASPAPVVVHVLAAVAYAFLGAFQFSARLRRRRPGWHRGAGRVLVGAGLLVAGSGIWMTLFYPDAPGGDLLWGVRLVVGSAMAAAIVLGFAAIRRRDIAAHRAWMIRAYALAVAAGTQAFTQSIGEGVFGTSDLSTAISISMGWVINAAVAEWAIRRAPVAPGNRRQTKVIRA</sequence>
<accession>A0A1H3L5P3</accession>
<dbReference type="Proteomes" id="UP000199632">
    <property type="component" value="Unassembled WGS sequence"/>
</dbReference>
<gene>
    <name evidence="2" type="ORF">SAMN05421684_0555</name>
</gene>
<feature type="transmembrane region" description="Helical" evidence="1">
    <location>
        <begin position="116"/>
        <end position="135"/>
    </location>
</feature>
<name>A0A1H3L5P3_9ACTN</name>
<dbReference type="OrthoDB" id="4698148at2"/>
<evidence type="ECO:0000256" key="1">
    <source>
        <dbReference type="SAM" id="Phobius"/>
    </source>
</evidence>
<protein>
    <submittedName>
        <fullName evidence="2">Uncharacterized membrane protein</fullName>
    </submittedName>
</protein>
<evidence type="ECO:0000313" key="3">
    <source>
        <dbReference type="Proteomes" id="UP000199632"/>
    </source>
</evidence>